<dbReference type="OrthoDB" id="421075at2759"/>
<dbReference type="GeneID" id="111131294"/>
<name>A0A8B8E415_CRAVI</name>
<feature type="repeat" description="TPR" evidence="3">
    <location>
        <begin position="973"/>
        <end position="1006"/>
    </location>
</feature>
<gene>
    <name evidence="5 6 7" type="primary">LOC111131294</name>
</gene>
<dbReference type="PANTHER" id="PTHR15704">
    <property type="entry name" value="SUPERKILLER 3 PROTEIN-RELATED"/>
    <property type="match status" value="1"/>
</dbReference>
<protein>
    <submittedName>
        <fullName evidence="5 6">Tetratricopeptide repeat protein 37-like</fullName>
    </submittedName>
</protein>
<feature type="repeat" description="TPR" evidence="3">
    <location>
        <begin position="40"/>
        <end position="73"/>
    </location>
</feature>
<proteinExistence type="predicted"/>
<dbReference type="Pfam" id="PF13432">
    <property type="entry name" value="TPR_16"/>
    <property type="match status" value="1"/>
</dbReference>
<evidence type="ECO:0000313" key="7">
    <source>
        <dbReference type="RefSeq" id="XP_022334454.1"/>
    </source>
</evidence>
<dbReference type="InterPro" id="IPR011990">
    <property type="entry name" value="TPR-like_helical_dom_sf"/>
</dbReference>
<evidence type="ECO:0000256" key="3">
    <source>
        <dbReference type="PROSITE-ProRule" id="PRU00339"/>
    </source>
</evidence>
<dbReference type="GO" id="GO:0006401">
    <property type="term" value="P:RNA catabolic process"/>
    <property type="evidence" value="ECO:0007669"/>
    <property type="project" value="InterPro"/>
</dbReference>
<dbReference type="KEGG" id="cvn:111131294"/>
<dbReference type="Pfam" id="PF13181">
    <property type="entry name" value="TPR_8"/>
    <property type="match status" value="2"/>
</dbReference>
<dbReference type="InterPro" id="IPR039226">
    <property type="entry name" value="Ski3/TTC37"/>
</dbReference>
<evidence type="ECO:0000256" key="2">
    <source>
        <dbReference type="ARBA" id="ARBA00022803"/>
    </source>
</evidence>
<dbReference type="SUPFAM" id="SSF48452">
    <property type="entry name" value="TPR-like"/>
    <property type="match status" value="5"/>
</dbReference>
<dbReference type="PROSITE" id="PS50005">
    <property type="entry name" value="TPR"/>
    <property type="match status" value="5"/>
</dbReference>
<dbReference type="InterPro" id="IPR019734">
    <property type="entry name" value="TPR_rpt"/>
</dbReference>
<feature type="repeat" description="TPR" evidence="3">
    <location>
        <begin position="559"/>
        <end position="592"/>
    </location>
</feature>
<feature type="repeat" description="TPR" evidence="3">
    <location>
        <begin position="854"/>
        <end position="887"/>
    </location>
</feature>
<dbReference type="GO" id="GO:0055087">
    <property type="term" value="C:Ski complex"/>
    <property type="evidence" value="ECO:0007669"/>
    <property type="project" value="InterPro"/>
</dbReference>
<dbReference type="RefSeq" id="XP_022334453.1">
    <property type="nucleotide sequence ID" value="XM_022478745.1"/>
</dbReference>
<keyword evidence="4" id="KW-1185">Reference proteome</keyword>
<dbReference type="RefSeq" id="XP_022334452.1">
    <property type="nucleotide sequence ID" value="XM_022478744.1"/>
</dbReference>
<sequence length="1480" mass="165860">MDPRELKSALKNARESIKNKEFKEALRHCKEVLGQDKNNYNALVFVGVAADGLEQAEQALKAYRRAAEVEPNQPLAWQGLSGFYEKHPSSENDRELLQVYQKLTGIFEKDIDKKTETTKKLAHLHLKLGEPDIGVELYVKLFSEASDDTVKCNLQTELLSLLSQLSSLTQDQEHMLIDMVDNVLKSDSQLDERVVSLYLDLVIKNKGSSDLEKSCQVVCEKYPGMKYPLEVSILLLMDRAFCSKPLLPVMETSLLSLTTRLSELDDQSPMLKAAQGFQSLCNRELIPARDCFVQVLPDLSSTVCVQYFLSLSHFLLHKLADAEASVKQCALTLGKKSRRVTVAIGPVSRKVKVLHIRILLHSGSPSSLQTALALTKELCTDGANPEVLCLKGHILLKLNRADEVEEIVNKLENGETRRTLEGHLMFQRAEYSKSAAIFTELIKQTSNNSEHHLMYAKSLWENKSSLQNNLQTCHTALLKSAKLDPYRSEPFEYLGRFYSQIQRDKVKAKRCFQKAFDLDRTNEGAGEALCDLMVELGEEDEAYQLLLSVTRAASAGCCKWAWLRLGLHQVKHDTASAAISSFQSALRADPKDPHVWECLAEAYYKRGSYTAALKAFTKASELNPKSLYSLFMIACIKQTLSMLTEAIEEYKLILKDSPDYVPALKGLGETYVLLAKHHLSQGFNARAKLNCQDALQHLTRAVCHRPDLSCIWKLMGDSCTILHPLPAKLFSFTVPENLYKSTESESSCNLDLLQTLELGARCYGRALKLLPDCPQLWHDLGFSLYQQSLRPEVQDAGGVAAKSAEALKKGLSLDPANHQIWNTLGLVYCNSGLKKPSLGQHCFIKSIQAESANAVAWTNLATLYLKNGNIQLAHEAYKVAQSLDPNYVSCWIGQALIAETVGDEDAMDLFRHTTELSPHVEGSLGYAHWVCSLLQDKTKRNTEVYNYAIHQMAALPAASDALARYLDLVKMNPGAYNMFGLLMEQQGLYATAKEAFQRAIKLIDTGDILVNIVKLNLARTLCKLGEYSQAIIIYEKFGELDSLQDVCHKGLALYKAQNYTDSYRAYDRALEISNTDEDSSQIHAVLGMVAYKFGDVDGAKSSLFQSSQLQPASRHGLEALCALGLKTRDVTLTQAVLQELTGSGTDNSGRYFTVLQYCLLHDNWELAKSFLQKCLYESPENASFWRLLSRLQLRHRHGNRPSTAAVCAQSALCLEPQHQELMTDITLGQLMDGRHVSGDTNNNALLCAQKAVLVNPEKLENWYALVSSVHSQSVMEAEPDRLTALLDIESRYLKWLLSEDKLPKDVKNWCRKQQLIVQLASGEVSKESLSDGLKENITHLQQENLKYLQQNDVQQVFILYKTLLGDGGDEETSKTFARLTEEMTKKTSSPDPLILLMKAVILMKTNPKLAKHRLVDVLVAIRSESPQTPLLRSITRKCLLHVLRDNPEKEAELIQVLLTEATEDGDTDTVDYHQKWFKDN</sequence>
<evidence type="ECO:0000313" key="5">
    <source>
        <dbReference type="RefSeq" id="XP_022334452.1"/>
    </source>
</evidence>
<evidence type="ECO:0000256" key="1">
    <source>
        <dbReference type="ARBA" id="ARBA00022737"/>
    </source>
</evidence>
<dbReference type="RefSeq" id="XP_022334454.1">
    <property type="nucleotide sequence ID" value="XM_022478746.1"/>
</dbReference>
<evidence type="ECO:0000313" key="4">
    <source>
        <dbReference type="Proteomes" id="UP000694844"/>
    </source>
</evidence>
<keyword evidence="2 3" id="KW-0802">TPR repeat</keyword>
<dbReference type="SMART" id="SM00028">
    <property type="entry name" value="TPR"/>
    <property type="match status" value="10"/>
</dbReference>
<dbReference type="PANTHER" id="PTHR15704:SF7">
    <property type="entry name" value="SUPERKILLER COMPLEX PROTEIN 3"/>
    <property type="match status" value="1"/>
</dbReference>
<feature type="repeat" description="TPR" evidence="3">
    <location>
        <begin position="593"/>
        <end position="626"/>
    </location>
</feature>
<dbReference type="Proteomes" id="UP000694844">
    <property type="component" value="Chromosome 4"/>
</dbReference>
<dbReference type="Gene3D" id="1.25.40.10">
    <property type="entry name" value="Tetratricopeptide repeat domain"/>
    <property type="match status" value="4"/>
</dbReference>
<accession>A0A8B8E415</accession>
<organism evidence="4 7">
    <name type="scientific">Crassostrea virginica</name>
    <name type="common">Eastern oyster</name>
    <dbReference type="NCBI Taxonomy" id="6565"/>
    <lineage>
        <taxon>Eukaryota</taxon>
        <taxon>Metazoa</taxon>
        <taxon>Spiralia</taxon>
        <taxon>Lophotrochozoa</taxon>
        <taxon>Mollusca</taxon>
        <taxon>Bivalvia</taxon>
        <taxon>Autobranchia</taxon>
        <taxon>Pteriomorphia</taxon>
        <taxon>Ostreida</taxon>
        <taxon>Ostreoidea</taxon>
        <taxon>Ostreidae</taxon>
        <taxon>Crassostrea</taxon>
    </lineage>
</organism>
<evidence type="ECO:0000313" key="6">
    <source>
        <dbReference type="RefSeq" id="XP_022334453.1"/>
    </source>
</evidence>
<keyword evidence="1" id="KW-0677">Repeat</keyword>
<reference evidence="5 6" key="1">
    <citation type="submission" date="2025-04" db="UniProtKB">
        <authorList>
            <consortium name="RefSeq"/>
        </authorList>
    </citation>
    <scope>IDENTIFICATION</scope>
    <source>
        <tissue evidence="5 6">Whole sample</tissue>
    </source>
</reference>